<organism evidence="1 2">
    <name type="scientific">Pyrobaculum calidifontis (strain DSM 21063 / JCM 11548 / VA1)</name>
    <dbReference type="NCBI Taxonomy" id="410359"/>
    <lineage>
        <taxon>Archaea</taxon>
        <taxon>Thermoproteota</taxon>
        <taxon>Thermoprotei</taxon>
        <taxon>Thermoproteales</taxon>
        <taxon>Thermoproteaceae</taxon>
        <taxon>Pyrobaculum</taxon>
    </lineage>
</organism>
<gene>
    <name evidence="1" type="ordered locus">Pcal_0939</name>
</gene>
<evidence type="ECO:0000313" key="1">
    <source>
        <dbReference type="EMBL" id="ABO08364.1"/>
    </source>
</evidence>
<dbReference type="STRING" id="410359.Pcal_0939"/>
<accession>A3MUP7</accession>
<reference evidence="1" key="1">
    <citation type="submission" date="2007-02" db="EMBL/GenBank/DDBJ databases">
        <title>Complete sequence of Pyrobaculum calidifontis JCM 11548.</title>
        <authorList>
            <consortium name="US DOE Joint Genome Institute"/>
            <person name="Copeland A."/>
            <person name="Lucas S."/>
            <person name="Lapidus A."/>
            <person name="Barry K."/>
            <person name="Glavina del Rio T."/>
            <person name="Dalin E."/>
            <person name="Tice H."/>
            <person name="Pitluck S."/>
            <person name="Chain P."/>
            <person name="Malfatti S."/>
            <person name="Shin M."/>
            <person name="Vergez L."/>
            <person name="Schmutz J."/>
            <person name="Larimer F."/>
            <person name="Land M."/>
            <person name="Hauser L."/>
            <person name="Kyrpides N."/>
            <person name="Mikhailova N."/>
            <person name="Cozen A.E."/>
            <person name="Fitz-Gibbon S.T."/>
            <person name="House C.H."/>
            <person name="Saltikov C."/>
            <person name="Lowe T.M."/>
            <person name="Richardson P."/>
        </authorList>
    </citation>
    <scope>NUCLEOTIDE SEQUENCE [LARGE SCALE GENOMIC DNA]</scope>
    <source>
        <strain evidence="1">JCM 11548</strain>
    </source>
</reference>
<evidence type="ECO:0000313" key="2">
    <source>
        <dbReference type="Proteomes" id="UP000001431"/>
    </source>
</evidence>
<protein>
    <submittedName>
        <fullName evidence="1">Uncharacterized protein</fullName>
    </submittedName>
</protein>
<dbReference type="eggNOG" id="arCOG05571">
    <property type="taxonomic scope" value="Archaea"/>
</dbReference>
<dbReference type="Proteomes" id="UP000001431">
    <property type="component" value="Chromosome"/>
</dbReference>
<dbReference type="EMBL" id="CP000561">
    <property type="protein sequence ID" value="ABO08364.1"/>
    <property type="molecule type" value="Genomic_DNA"/>
</dbReference>
<name>A3MUP7_PYRCJ</name>
<dbReference type="OrthoDB" id="28918at2157"/>
<sequence length="74" mass="8427">MERLPEDAAKRLRDFLQRLEGLGSRAIVNYIAYEFEVGGPSIEILEEAERLAAREIEELKSVVELIKELKALVV</sequence>
<keyword evidence="2" id="KW-1185">Reference proteome</keyword>
<dbReference type="GeneID" id="4910155"/>
<dbReference type="AlphaFoldDB" id="A3MUP7"/>
<proteinExistence type="predicted"/>
<dbReference type="RefSeq" id="WP_011849622.1">
    <property type="nucleotide sequence ID" value="NC_009073.1"/>
</dbReference>
<dbReference type="KEGG" id="pcl:Pcal_0939"/>
<dbReference type="HOGENOM" id="CLU_200167_0_0_2"/>